<protein>
    <recommendedName>
        <fullName evidence="10">Xylose transport system permease protein XylH</fullName>
    </recommendedName>
</protein>
<feature type="transmembrane region" description="Helical" evidence="12">
    <location>
        <begin position="203"/>
        <end position="227"/>
    </location>
</feature>
<sequence length="429" mass="43963">MSTEATPGRWRLPAALRLGNAGVVYALGLLVLVLTVAGQAQGRVFYLGPTNVSNILDQTTLIGLLAITTTIVLISGNFDLSVGAVAALGAAVCLSLSDTIGFWPALALALGTGALVGLFNGVVVQYVGINAFIVTLGTMTAVRGVVLIVTDGRTVTAPDGPARDGLRAIDGGAWITPNLYLLAGLVLLAAGGWRVFRTRRWRAPAALVPLVAGAALVAASPVAIFTIRITQRTLYLLVLAAVAAWVLRYTTIGRRLYASGGNAEAARLSGIAVDRYRVVAFVLNGTAAAFVGVLYAARLGSINPTGLSGFELTALAAAILGGTSLFGGLGSVSKSLVGALILVTLKNGFNILNLGANWQGLVEGIVLIVAAGVYTVSLRRRQTRRIREAEAPDRAGGGGAPGEPDPGTAPERPPSPEKVGASGAERKDG</sequence>
<proteinExistence type="predicted"/>
<feature type="transmembrane region" description="Helical" evidence="12">
    <location>
        <begin position="358"/>
        <end position="377"/>
    </location>
</feature>
<feature type="transmembrane region" description="Helical" evidence="12">
    <location>
        <begin position="309"/>
        <end position="329"/>
    </location>
</feature>
<name>A0A931DDK0_9ACTN</name>
<feature type="transmembrane region" description="Helical" evidence="12">
    <location>
        <begin position="233"/>
        <end position="250"/>
    </location>
</feature>
<evidence type="ECO:0000256" key="5">
    <source>
        <dbReference type="ARBA" id="ARBA00022597"/>
    </source>
</evidence>
<feature type="transmembrane region" description="Helical" evidence="12">
    <location>
        <begin position="336"/>
        <end position="352"/>
    </location>
</feature>
<dbReference type="RefSeq" id="WP_197011758.1">
    <property type="nucleotide sequence ID" value="NZ_BAABES010000022.1"/>
</dbReference>
<keyword evidence="8 12" id="KW-0472">Membrane</keyword>
<feature type="transmembrane region" description="Helical" evidence="12">
    <location>
        <begin position="179"/>
        <end position="196"/>
    </location>
</feature>
<comment type="caution">
    <text evidence="13">The sequence shown here is derived from an EMBL/GenBank/DDBJ whole genome shotgun (WGS) entry which is preliminary data.</text>
</comment>
<evidence type="ECO:0000256" key="6">
    <source>
        <dbReference type="ARBA" id="ARBA00022692"/>
    </source>
</evidence>
<dbReference type="Proteomes" id="UP000614047">
    <property type="component" value="Unassembled WGS sequence"/>
</dbReference>
<accession>A0A931DDK0</accession>
<dbReference type="GO" id="GO:0022857">
    <property type="term" value="F:transmembrane transporter activity"/>
    <property type="evidence" value="ECO:0007669"/>
    <property type="project" value="InterPro"/>
</dbReference>
<evidence type="ECO:0000256" key="4">
    <source>
        <dbReference type="ARBA" id="ARBA00022519"/>
    </source>
</evidence>
<dbReference type="Pfam" id="PF02653">
    <property type="entry name" value="BPD_transp_2"/>
    <property type="match status" value="1"/>
</dbReference>
<keyword evidence="7 12" id="KW-1133">Transmembrane helix</keyword>
<feature type="transmembrane region" description="Helical" evidence="12">
    <location>
        <begin position="20"/>
        <end position="40"/>
    </location>
</feature>
<evidence type="ECO:0000256" key="10">
    <source>
        <dbReference type="ARBA" id="ARBA00035686"/>
    </source>
</evidence>
<dbReference type="GO" id="GO:0005886">
    <property type="term" value="C:plasma membrane"/>
    <property type="evidence" value="ECO:0007669"/>
    <property type="project" value="UniProtKB-SubCell"/>
</dbReference>
<keyword evidence="5" id="KW-0762">Sugar transport</keyword>
<feature type="region of interest" description="Disordered" evidence="11">
    <location>
        <begin position="385"/>
        <end position="429"/>
    </location>
</feature>
<keyword evidence="14" id="KW-1185">Reference proteome</keyword>
<evidence type="ECO:0000256" key="7">
    <source>
        <dbReference type="ARBA" id="ARBA00022989"/>
    </source>
</evidence>
<evidence type="ECO:0000256" key="12">
    <source>
        <dbReference type="SAM" id="Phobius"/>
    </source>
</evidence>
<keyword evidence="3" id="KW-1003">Cell membrane</keyword>
<keyword evidence="2" id="KW-0813">Transport</keyword>
<gene>
    <name evidence="13" type="ORF">IW256_003227</name>
</gene>
<evidence type="ECO:0000256" key="9">
    <source>
        <dbReference type="ARBA" id="ARBA00035611"/>
    </source>
</evidence>
<dbReference type="CDD" id="cd06579">
    <property type="entry name" value="TM_PBP1_transp_AraH_like"/>
    <property type="match status" value="1"/>
</dbReference>
<feature type="transmembrane region" description="Helical" evidence="12">
    <location>
        <begin position="126"/>
        <end position="149"/>
    </location>
</feature>
<evidence type="ECO:0000256" key="3">
    <source>
        <dbReference type="ARBA" id="ARBA00022475"/>
    </source>
</evidence>
<dbReference type="EMBL" id="JADOUA010000001">
    <property type="protein sequence ID" value="MBG6089114.1"/>
    <property type="molecule type" value="Genomic_DNA"/>
</dbReference>
<keyword evidence="6 12" id="KW-0812">Transmembrane</keyword>
<evidence type="ECO:0000256" key="2">
    <source>
        <dbReference type="ARBA" id="ARBA00022448"/>
    </source>
</evidence>
<reference evidence="13" key="1">
    <citation type="submission" date="2020-11" db="EMBL/GenBank/DDBJ databases">
        <title>Sequencing the genomes of 1000 actinobacteria strains.</title>
        <authorList>
            <person name="Klenk H.-P."/>
        </authorList>
    </citation>
    <scope>NUCLEOTIDE SEQUENCE</scope>
    <source>
        <strain evidence="13">DSM 43175</strain>
    </source>
</reference>
<keyword evidence="4" id="KW-0997">Cell inner membrane</keyword>
<evidence type="ECO:0000313" key="14">
    <source>
        <dbReference type="Proteomes" id="UP000614047"/>
    </source>
</evidence>
<dbReference type="PANTHER" id="PTHR32196">
    <property type="entry name" value="ABC TRANSPORTER PERMEASE PROTEIN YPHD-RELATED-RELATED"/>
    <property type="match status" value="1"/>
</dbReference>
<feature type="transmembrane region" description="Helical" evidence="12">
    <location>
        <begin position="276"/>
        <end position="297"/>
    </location>
</feature>
<feature type="transmembrane region" description="Helical" evidence="12">
    <location>
        <begin position="100"/>
        <end position="119"/>
    </location>
</feature>
<organism evidence="13 14">
    <name type="scientific">Actinomadura viridis</name>
    <dbReference type="NCBI Taxonomy" id="58110"/>
    <lineage>
        <taxon>Bacteria</taxon>
        <taxon>Bacillati</taxon>
        <taxon>Actinomycetota</taxon>
        <taxon>Actinomycetes</taxon>
        <taxon>Streptosporangiales</taxon>
        <taxon>Thermomonosporaceae</taxon>
        <taxon>Actinomadura</taxon>
    </lineage>
</organism>
<feature type="transmembrane region" description="Helical" evidence="12">
    <location>
        <begin position="61"/>
        <end position="88"/>
    </location>
</feature>
<comment type="subcellular location">
    <subcellularLocation>
        <location evidence="1">Cell membrane</location>
        <topology evidence="1">Multi-pass membrane protein</topology>
    </subcellularLocation>
</comment>
<comment type="function">
    <text evidence="9">Part of the binding-protein-dependent transport system for D-xylose. Probably responsible for the translocation of the substrate across the membrane.</text>
</comment>
<evidence type="ECO:0000313" key="13">
    <source>
        <dbReference type="EMBL" id="MBG6089114.1"/>
    </source>
</evidence>
<evidence type="ECO:0000256" key="8">
    <source>
        <dbReference type="ARBA" id="ARBA00023136"/>
    </source>
</evidence>
<dbReference type="AlphaFoldDB" id="A0A931DDK0"/>
<evidence type="ECO:0000256" key="1">
    <source>
        <dbReference type="ARBA" id="ARBA00004651"/>
    </source>
</evidence>
<evidence type="ECO:0000256" key="11">
    <source>
        <dbReference type="SAM" id="MobiDB-lite"/>
    </source>
</evidence>
<dbReference type="InterPro" id="IPR001851">
    <property type="entry name" value="ABC_transp_permease"/>
</dbReference>
<dbReference type="PANTHER" id="PTHR32196:SF32">
    <property type="entry name" value="XYLOSE TRANSPORT SYSTEM PERMEASE PROTEIN XYLH"/>
    <property type="match status" value="1"/>
</dbReference>